<reference evidence="2" key="1">
    <citation type="journal article" date="2019" name="Int. J. Syst. Evol. Microbiol.">
        <title>The Global Catalogue of Microorganisms (GCM) 10K type strain sequencing project: providing services to taxonomists for standard genome sequencing and annotation.</title>
        <authorList>
            <consortium name="The Broad Institute Genomics Platform"/>
            <consortium name="The Broad Institute Genome Sequencing Center for Infectious Disease"/>
            <person name="Wu L."/>
            <person name="Ma J."/>
        </authorList>
    </citation>
    <scope>NUCLEOTIDE SEQUENCE [LARGE SCALE GENOMIC DNA]</scope>
    <source>
        <strain evidence="2">CGMCC 1.12851</strain>
    </source>
</reference>
<protein>
    <submittedName>
        <fullName evidence="1">Uncharacterized protein</fullName>
    </submittedName>
</protein>
<organism evidence="1 2">
    <name type="scientific">Blastomonas aquatica</name>
    <dbReference type="NCBI Taxonomy" id="1510276"/>
    <lineage>
        <taxon>Bacteria</taxon>
        <taxon>Pseudomonadati</taxon>
        <taxon>Pseudomonadota</taxon>
        <taxon>Alphaproteobacteria</taxon>
        <taxon>Sphingomonadales</taxon>
        <taxon>Sphingomonadaceae</taxon>
        <taxon>Blastomonas</taxon>
    </lineage>
</organism>
<dbReference type="Proteomes" id="UP000614261">
    <property type="component" value="Unassembled WGS sequence"/>
</dbReference>
<name>A0ABQ1JP22_9SPHN</name>
<sequence length="65" mass="7165">MRACKDAGHFVFGPPIAPTHPFYKRLDALGRTIEGNSRARADSRPKVVGALKDAMANPWYRTIAP</sequence>
<gene>
    <name evidence="1" type="ORF">GCM10010833_28930</name>
</gene>
<evidence type="ECO:0000313" key="2">
    <source>
        <dbReference type="Proteomes" id="UP000614261"/>
    </source>
</evidence>
<keyword evidence="2" id="KW-1185">Reference proteome</keyword>
<comment type="caution">
    <text evidence="1">The sequence shown here is derived from an EMBL/GenBank/DDBJ whole genome shotgun (WGS) entry which is preliminary data.</text>
</comment>
<proteinExistence type="predicted"/>
<dbReference type="EMBL" id="BMGD01000005">
    <property type="protein sequence ID" value="GGB71940.1"/>
    <property type="molecule type" value="Genomic_DNA"/>
</dbReference>
<evidence type="ECO:0000313" key="1">
    <source>
        <dbReference type="EMBL" id="GGB71940.1"/>
    </source>
</evidence>
<accession>A0ABQ1JP22</accession>